<name>A0A5P1RFV8_9GAMM</name>
<dbReference type="InterPro" id="IPR004089">
    <property type="entry name" value="MCPsignal_dom"/>
</dbReference>
<dbReference type="PRINTS" id="PR00260">
    <property type="entry name" value="CHEMTRNSDUCR"/>
</dbReference>
<dbReference type="PANTHER" id="PTHR32089:SF119">
    <property type="entry name" value="METHYL-ACCEPTING CHEMOTAXIS PROTEIN CTPL"/>
    <property type="match status" value="1"/>
</dbReference>
<dbReference type="SMART" id="SM00283">
    <property type="entry name" value="MA"/>
    <property type="match status" value="1"/>
</dbReference>
<evidence type="ECO:0000313" key="13">
    <source>
        <dbReference type="Proteomes" id="UP000324760"/>
    </source>
</evidence>
<evidence type="ECO:0000259" key="11">
    <source>
        <dbReference type="PROSITE" id="PS51753"/>
    </source>
</evidence>
<evidence type="ECO:0000256" key="3">
    <source>
        <dbReference type="ARBA" id="ARBA00022989"/>
    </source>
</evidence>
<dbReference type="SMART" id="SM01358">
    <property type="entry name" value="HBM"/>
    <property type="match status" value="1"/>
</dbReference>
<keyword evidence="5 7" id="KW-0807">Transducer</keyword>
<organism evidence="12 13">
    <name type="scientific">Neptunomonas concharum</name>
    <dbReference type="NCBI Taxonomy" id="1031538"/>
    <lineage>
        <taxon>Bacteria</taxon>
        <taxon>Pseudomonadati</taxon>
        <taxon>Pseudomonadota</taxon>
        <taxon>Gammaproteobacteria</taxon>
        <taxon>Oceanospirillales</taxon>
        <taxon>Oceanospirillaceae</taxon>
        <taxon>Neptunomonas</taxon>
    </lineage>
</organism>
<dbReference type="PROSITE" id="PS50111">
    <property type="entry name" value="CHEMOTAXIS_TRANSDUC_2"/>
    <property type="match status" value="1"/>
</dbReference>
<proteinExistence type="inferred from homology"/>
<dbReference type="KEGG" id="ncu:F0U83_15890"/>
<dbReference type="CDD" id="cd11386">
    <property type="entry name" value="MCP_signal"/>
    <property type="match status" value="1"/>
</dbReference>
<dbReference type="InterPro" id="IPR032255">
    <property type="entry name" value="HBM"/>
</dbReference>
<keyword evidence="2 8" id="KW-0812">Transmembrane</keyword>
<evidence type="ECO:0000256" key="6">
    <source>
        <dbReference type="ARBA" id="ARBA00029447"/>
    </source>
</evidence>
<evidence type="ECO:0000256" key="2">
    <source>
        <dbReference type="ARBA" id="ARBA00022692"/>
    </source>
</evidence>
<dbReference type="GO" id="GO:0004888">
    <property type="term" value="F:transmembrane signaling receptor activity"/>
    <property type="evidence" value="ECO:0007669"/>
    <property type="project" value="InterPro"/>
</dbReference>
<dbReference type="GO" id="GO:0007165">
    <property type="term" value="P:signal transduction"/>
    <property type="evidence" value="ECO:0007669"/>
    <property type="project" value="UniProtKB-KW"/>
</dbReference>
<feature type="domain" description="HAMP" evidence="10">
    <location>
        <begin position="322"/>
        <end position="376"/>
    </location>
</feature>
<evidence type="ECO:0000256" key="5">
    <source>
        <dbReference type="ARBA" id="ARBA00023224"/>
    </source>
</evidence>
<evidence type="ECO:0000256" key="7">
    <source>
        <dbReference type="PROSITE-ProRule" id="PRU00284"/>
    </source>
</evidence>
<dbReference type="Pfam" id="PF00015">
    <property type="entry name" value="MCPsignal"/>
    <property type="match status" value="1"/>
</dbReference>
<dbReference type="GO" id="GO:0006935">
    <property type="term" value="P:chemotaxis"/>
    <property type="evidence" value="ECO:0007669"/>
    <property type="project" value="InterPro"/>
</dbReference>
<dbReference type="PANTHER" id="PTHR32089">
    <property type="entry name" value="METHYL-ACCEPTING CHEMOTAXIS PROTEIN MCPB"/>
    <property type="match status" value="1"/>
</dbReference>
<gene>
    <name evidence="12" type="ORF">F0U83_15890</name>
</gene>
<dbReference type="SMART" id="SM00304">
    <property type="entry name" value="HAMP"/>
    <property type="match status" value="1"/>
</dbReference>
<feature type="transmembrane region" description="Helical" evidence="8">
    <location>
        <begin position="302"/>
        <end position="325"/>
    </location>
</feature>
<dbReference type="Proteomes" id="UP000324760">
    <property type="component" value="Chromosome"/>
</dbReference>
<accession>A0A5P1RFV8</accession>
<evidence type="ECO:0000313" key="12">
    <source>
        <dbReference type="EMBL" id="QEQ98072.1"/>
    </source>
</evidence>
<dbReference type="GO" id="GO:0016020">
    <property type="term" value="C:membrane"/>
    <property type="evidence" value="ECO:0007669"/>
    <property type="project" value="UniProtKB-SubCell"/>
</dbReference>
<keyword evidence="4 8" id="KW-0472">Membrane</keyword>
<comment type="subcellular location">
    <subcellularLocation>
        <location evidence="1">Membrane</location>
        <topology evidence="1">Multi-pass membrane protein</topology>
    </subcellularLocation>
</comment>
<dbReference type="Gene3D" id="6.10.340.10">
    <property type="match status" value="1"/>
</dbReference>
<dbReference type="Pfam" id="PF00672">
    <property type="entry name" value="HAMP"/>
    <property type="match status" value="1"/>
</dbReference>
<dbReference type="Gene3D" id="1.10.287.950">
    <property type="entry name" value="Methyl-accepting chemotaxis protein"/>
    <property type="match status" value="1"/>
</dbReference>
<dbReference type="FunFam" id="1.10.287.950:FF:000001">
    <property type="entry name" value="Methyl-accepting chemotaxis sensory transducer"/>
    <property type="match status" value="1"/>
</dbReference>
<dbReference type="EMBL" id="CP043869">
    <property type="protein sequence ID" value="QEQ98072.1"/>
    <property type="molecule type" value="Genomic_DNA"/>
</dbReference>
<evidence type="ECO:0000259" key="9">
    <source>
        <dbReference type="PROSITE" id="PS50111"/>
    </source>
</evidence>
<protein>
    <submittedName>
        <fullName evidence="12">Methyl-accepting chemotaxis protein</fullName>
    </submittedName>
</protein>
<feature type="domain" description="HBM" evidence="11">
    <location>
        <begin position="48"/>
        <end position="288"/>
    </location>
</feature>
<dbReference type="InterPro" id="IPR003660">
    <property type="entry name" value="HAMP_dom"/>
</dbReference>
<sequence>MKKLDSISIAKKLAIAPTVLILILLTTVAIGTNLLFKLSEEMRVVSFDLAPDLELAAIVTDKVYGLRLNVKNYIKTGDEEHVSKFQDISKEWEETQARAFADILNPERVNMLEKLKSMKQDYQNTFLETVVANMRKRNALVHDVLDANGPKIEKNLTKVMDSAKQDGDVIAAYHAGRAIRALLLARLYTAKFLVENKPAQVERFNDELSAVHKEIDSLLSTLENPTRRTLTLESQDLINKYATAANAVSKVIFERNKGIEKLDTIGPQTVTLVAKLRHSIAESMQAAAESAENTTHTATTTLWLVTIIGILVGIVVSFVIARAIISKINNTNSVLGDIAQGEGDLTIRIPVSGSDELAKLAQNYNTFAEKLQRTITQLASSVDTLKSSADNMTTLANGTQKEIYEQQTQAQMAASATNEMAASAQEVSHSAAMASELSQSTAAAANQGKSVVVEAAHAMRQLSQQVAESSSTVDSLRSDSEEIGSVLDVIRSIAEQTNLLALNAAIEAARAGEQGRGFAVVADEVRSLASRTQVSTEEIQTIIVNLQQRSESASKAMAQSRLNAESTEERVRAAEESLTSIASYVAQINDSIGQISAAATEQAAATDEVSQNVNTMSDISEQTLNQSIETTASAEQLKGLGNEIGNLVKQFKF</sequence>
<dbReference type="CDD" id="cd06225">
    <property type="entry name" value="HAMP"/>
    <property type="match status" value="1"/>
</dbReference>
<dbReference type="PROSITE" id="PS50885">
    <property type="entry name" value="HAMP"/>
    <property type="match status" value="1"/>
</dbReference>
<keyword evidence="3 8" id="KW-1133">Transmembrane helix</keyword>
<evidence type="ECO:0000259" key="10">
    <source>
        <dbReference type="PROSITE" id="PS50885"/>
    </source>
</evidence>
<dbReference type="OrthoDB" id="2489132at2"/>
<evidence type="ECO:0000256" key="1">
    <source>
        <dbReference type="ARBA" id="ARBA00004141"/>
    </source>
</evidence>
<comment type="similarity">
    <text evidence="6">Belongs to the methyl-accepting chemotaxis (MCP) protein family.</text>
</comment>
<dbReference type="PROSITE" id="PS51753">
    <property type="entry name" value="HBM"/>
    <property type="match status" value="1"/>
</dbReference>
<dbReference type="SUPFAM" id="SSF58104">
    <property type="entry name" value="Methyl-accepting chemotaxis protein (MCP) signaling domain"/>
    <property type="match status" value="1"/>
</dbReference>
<evidence type="ECO:0000256" key="4">
    <source>
        <dbReference type="ARBA" id="ARBA00023136"/>
    </source>
</evidence>
<keyword evidence="13" id="KW-1185">Reference proteome</keyword>
<feature type="domain" description="Methyl-accepting transducer" evidence="9">
    <location>
        <begin position="381"/>
        <end position="617"/>
    </location>
</feature>
<evidence type="ECO:0000256" key="8">
    <source>
        <dbReference type="SAM" id="Phobius"/>
    </source>
</evidence>
<dbReference type="RefSeq" id="WP_138988110.1">
    <property type="nucleotide sequence ID" value="NZ_CP043869.1"/>
</dbReference>
<dbReference type="InterPro" id="IPR004090">
    <property type="entry name" value="Chemotax_Me-accpt_rcpt"/>
</dbReference>
<reference evidence="12 13" key="1">
    <citation type="journal article" date="2019" name="Biochem. Eng. J.">
        <title>Metabolic engineering of the marine bacteria Neptunomonas concharum for the production of acetoin and meso-2,3-butanediol from acetate.</title>
        <authorList>
            <person name="Li W."/>
            <person name="Pu N."/>
            <person name="Liu C.-X."/>
            <person name="Yuan Q.-P."/>
            <person name="Li Z.-J."/>
        </authorList>
    </citation>
    <scope>NUCLEOTIDE SEQUENCE [LARGE SCALE GENOMIC DNA]</scope>
    <source>
        <strain evidence="12 13">JCM17730</strain>
    </source>
</reference>
<dbReference type="AlphaFoldDB" id="A0A5P1RFV8"/>